<dbReference type="EMBL" id="CP019458">
    <property type="protein sequence ID" value="AQA10663.1"/>
    <property type="molecule type" value="Genomic_DNA"/>
</dbReference>
<proteinExistence type="predicted"/>
<sequence length="89" mass="9267">MLRASAPPCESELRGRGAVAGFLLGSIGFHVLGRATRPVVPVRQGSGRAHRPTGGDALVGPRTRPNGACREGHTHARRPPSTDIAIPVT</sequence>
<organism evidence="2 3">
    <name type="scientific">Streptomyces autolyticus</name>
    <dbReference type="NCBI Taxonomy" id="75293"/>
    <lineage>
        <taxon>Bacteria</taxon>
        <taxon>Bacillati</taxon>
        <taxon>Actinomycetota</taxon>
        <taxon>Actinomycetes</taxon>
        <taxon>Kitasatosporales</taxon>
        <taxon>Streptomycetaceae</taxon>
        <taxon>Streptomyces</taxon>
    </lineage>
</organism>
<evidence type="ECO:0000313" key="3">
    <source>
        <dbReference type="Proteomes" id="UP000187851"/>
    </source>
</evidence>
<dbReference type="InterPro" id="IPR014729">
    <property type="entry name" value="Rossmann-like_a/b/a_fold"/>
</dbReference>
<accession>A0ABN4W0S8</accession>
<dbReference type="Gene3D" id="3.40.50.620">
    <property type="entry name" value="HUPs"/>
    <property type="match status" value="1"/>
</dbReference>
<protein>
    <submittedName>
        <fullName evidence="2">Uncharacterized protein</fullName>
    </submittedName>
</protein>
<feature type="region of interest" description="Disordered" evidence="1">
    <location>
        <begin position="42"/>
        <end position="89"/>
    </location>
</feature>
<reference evidence="2 3" key="1">
    <citation type="journal article" date="2017" name="J. Biotechnol.">
        <title>The complete genome sequence of Streptomyces autolyticus CGMCC 0516, the producer of geldanamycin, autolytimycin, reblastatin and elaiophylin.</title>
        <authorList>
            <person name="Yin M."/>
            <person name="Jiang M."/>
            <person name="Ren Z."/>
            <person name="Dong Y."/>
            <person name="Lu T."/>
        </authorList>
    </citation>
    <scope>NUCLEOTIDE SEQUENCE [LARGE SCALE GENOMIC DNA]</scope>
    <source>
        <strain evidence="2 3">CGMCC0516</strain>
    </source>
</reference>
<name>A0ABN4W0S8_9ACTN</name>
<dbReference type="Proteomes" id="UP000187851">
    <property type="component" value="Chromosome"/>
</dbReference>
<evidence type="ECO:0000256" key="1">
    <source>
        <dbReference type="SAM" id="MobiDB-lite"/>
    </source>
</evidence>
<gene>
    <name evidence="2" type="ORF">BV401_09375</name>
</gene>
<evidence type="ECO:0000313" key="2">
    <source>
        <dbReference type="EMBL" id="AQA10663.1"/>
    </source>
</evidence>
<keyword evidence="3" id="KW-1185">Reference proteome</keyword>